<dbReference type="OMA" id="QEIVQYQ"/>
<dbReference type="AlphaFoldDB" id="A0A1D2J799"/>
<gene>
    <name evidence="1" type="ORF">ACO22_06530</name>
</gene>
<dbReference type="VEuPathDB" id="FungiDB:PADG_05090"/>
<proteinExistence type="predicted"/>
<sequence length="100" mass="11567">MPRRTQPTLSNVVELEVKKRELDELQVHQIELVKFIKALRQWHQQVEQLTTSGRYAFGIQSDEQRGLTHDEGIAHYEEELVNIGSRISTVESSIELLSQP</sequence>
<name>A0A1D2J799_PARBR</name>
<comment type="caution">
    <text evidence="1">The sequence shown here is derived from an EMBL/GenBank/DDBJ whole genome shotgun (WGS) entry which is preliminary data.</text>
</comment>
<reference evidence="1 2" key="1">
    <citation type="submission" date="2016-06" db="EMBL/GenBank/DDBJ databases">
        <authorList>
            <person name="Kjaerup R.B."/>
            <person name="Dalgaard T.S."/>
            <person name="Juul-Madsen H.R."/>
        </authorList>
    </citation>
    <scope>NUCLEOTIDE SEQUENCE [LARGE SCALE GENOMIC DNA]</scope>
    <source>
        <strain evidence="1 2">Pb300</strain>
    </source>
</reference>
<organism evidence="1 2">
    <name type="scientific">Paracoccidioides brasiliensis</name>
    <dbReference type="NCBI Taxonomy" id="121759"/>
    <lineage>
        <taxon>Eukaryota</taxon>
        <taxon>Fungi</taxon>
        <taxon>Dikarya</taxon>
        <taxon>Ascomycota</taxon>
        <taxon>Pezizomycotina</taxon>
        <taxon>Eurotiomycetes</taxon>
        <taxon>Eurotiomycetidae</taxon>
        <taxon>Onygenales</taxon>
        <taxon>Ajellomycetaceae</taxon>
        <taxon>Paracoccidioides</taxon>
    </lineage>
</organism>
<protein>
    <submittedName>
        <fullName evidence="1">Uncharacterized protein</fullName>
    </submittedName>
</protein>
<evidence type="ECO:0000313" key="2">
    <source>
        <dbReference type="Proteomes" id="UP000242814"/>
    </source>
</evidence>
<dbReference type="EMBL" id="LZYO01000359">
    <property type="protein sequence ID" value="ODH14672.1"/>
    <property type="molecule type" value="Genomic_DNA"/>
</dbReference>
<evidence type="ECO:0000313" key="1">
    <source>
        <dbReference type="EMBL" id="ODH14672.1"/>
    </source>
</evidence>
<dbReference type="VEuPathDB" id="FungiDB:PABG_07601"/>
<accession>A0A1D2J799</accession>
<dbReference type="OrthoDB" id="10412750at2759"/>
<dbReference type="Proteomes" id="UP000242814">
    <property type="component" value="Unassembled WGS sequence"/>
</dbReference>